<organism evidence="1 2">
    <name type="scientific">Sandaracinomonas limnophila</name>
    <dbReference type="NCBI Taxonomy" id="1862386"/>
    <lineage>
        <taxon>Bacteria</taxon>
        <taxon>Pseudomonadati</taxon>
        <taxon>Bacteroidota</taxon>
        <taxon>Cytophagia</taxon>
        <taxon>Cytophagales</taxon>
        <taxon>Flectobacillaceae</taxon>
        <taxon>Sandaracinomonas</taxon>
    </lineage>
</organism>
<keyword evidence="2" id="KW-1185">Reference proteome</keyword>
<dbReference type="EMBL" id="SACY01000003">
    <property type="protein sequence ID" value="RVU24612.1"/>
    <property type="molecule type" value="Genomic_DNA"/>
</dbReference>
<sequence length="161" mass="18855">MENYIKHLTDDLKAAQRLGKQNIRQSFTSFEDYIDDIETYTCNYKNMFIFELIGIGNEWFPESNLLSESQMKVINNAFEKCLYSWNIILDIPKSFPTDKKYKLIVSTLGMRVNILQFGFLHLDFCEQDVENCPLGPTHCSCQHFFNDENYIFSSLGDDDLD</sequence>
<reference evidence="1 2" key="1">
    <citation type="submission" date="2019-01" db="EMBL/GenBank/DDBJ databases">
        <authorList>
            <person name="Chen W.-M."/>
        </authorList>
    </citation>
    <scope>NUCLEOTIDE SEQUENCE [LARGE SCALE GENOMIC DNA]</scope>
    <source>
        <strain evidence="1 2">FSY-15</strain>
    </source>
</reference>
<accession>A0A437PQT0</accession>
<comment type="caution">
    <text evidence="1">The sequence shown here is derived from an EMBL/GenBank/DDBJ whole genome shotgun (WGS) entry which is preliminary data.</text>
</comment>
<dbReference type="RefSeq" id="WP_127803485.1">
    <property type="nucleotide sequence ID" value="NZ_SACY01000003.1"/>
</dbReference>
<dbReference type="AlphaFoldDB" id="A0A437PQT0"/>
<evidence type="ECO:0000313" key="2">
    <source>
        <dbReference type="Proteomes" id="UP000282832"/>
    </source>
</evidence>
<protein>
    <submittedName>
        <fullName evidence="1">Uncharacterized protein</fullName>
    </submittedName>
</protein>
<dbReference type="OrthoDB" id="1441229at2"/>
<name>A0A437PQT0_9BACT</name>
<gene>
    <name evidence="1" type="ORF">EOJ36_06265</name>
</gene>
<evidence type="ECO:0000313" key="1">
    <source>
        <dbReference type="EMBL" id="RVU24612.1"/>
    </source>
</evidence>
<proteinExistence type="predicted"/>
<dbReference type="Proteomes" id="UP000282832">
    <property type="component" value="Unassembled WGS sequence"/>
</dbReference>